<sequence length="168" mass="17875">MVAYRSAGEHCGGKAEENISRSFGQCKQEQLFGAVDNVTGHVFCPVRRLPGTQPTASGSITSFFLVLALLLLQHSALSLSVPDWPAIFPWQSFAVPGCMTILPLYPVFSLFLPVGATAAQYRDLATLSSFATPEAIAYSFSSSLLACQAAPAVMMSKCLPLGTSHAML</sequence>
<accession>A0A484FR78</accession>
<evidence type="ECO:0000256" key="1">
    <source>
        <dbReference type="SAM" id="Phobius"/>
    </source>
</evidence>
<name>A0A484FR78_COLOR</name>
<dbReference type="EMBL" id="AMCV02000017">
    <property type="protein sequence ID" value="TDZ20453.1"/>
    <property type="molecule type" value="Genomic_DNA"/>
</dbReference>
<keyword evidence="1" id="KW-1133">Transmembrane helix</keyword>
<gene>
    <name evidence="2" type="ORF">Cob_v006577</name>
</gene>
<evidence type="ECO:0000313" key="2">
    <source>
        <dbReference type="EMBL" id="TDZ20453.1"/>
    </source>
</evidence>
<proteinExistence type="predicted"/>
<keyword evidence="3" id="KW-1185">Reference proteome</keyword>
<dbReference type="AlphaFoldDB" id="A0A484FR78"/>
<feature type="transmembrane region" description="Helical" evidence="1">
    <location>
        <begin position="93"/>
        <end position="112"/>
    </location>
</feature>
<protein>
    <submittedName>
        <fullName evidence="2">Uncharacterized protein</fullName>
    </submittedName>
</protein>
<keyword evidence="1" id="KW-0812">Transmembrane</keyword>
<organism evidence="2 3">
    <name type="scientific">Colletotrichum orbiculare (strain 104-T / ATCC 96160 / CBS 514.97 / LARS 414 / MAFF 240422)</name>
    <name type="common">Cucumber anthracnose fungus</name>
    <name type="synonym">Colletotrichum lagenarium</name>
    <dbReference type="NCBI Taxonomy" id="1213857"/>
    <lineage>
        <taxon>Eukaryota</taxon>
        <taxon>Fungi</taxon>
        <taxon>Dikarya</taxon>
        <taxon>Ascomycota</taxon>
        <taxon>Pezizomycotina</taxon>
        <taxon>Sordariomycetes</taxon>
        <taxon>Hypocreomycetidae</taxon>
        <taxon>Glomerellales</taxon>
        <taxon>Glomerellaceae</taxon>
        <taxon>Colletotrichum</taxon>
        <taxon>Colletotrichum orbiculare species complex</taxon>
    </lineage>
</organism>
<reference evidence="3" key="2">
    <citation type="journal article" date="2019" name="Mol. Plant Microbe Interact.">
        <title>Genome sequence resources for four phytopathogenic fungi from the Colletotrichum orbiculare species complex.</title>
        <authorList>
            <person name="Gan P."/>
            <person name="Tsushima A."/>
            <person name="Narusaka M."/>
            <person name="Narusaka Y."/>
            <person name="Takano Y."/>
            <person name="Kubo Y."/>
            <person name="Shirasu K."/>
        </authorList>
    </citation>
    <scope>GENOME REANNOTATION</scope>
    <source>
        <strain evidence="3">104-T / ATCC 96160 / CBS 514.97 / LARS 414 / MAFF 240422</strain>
    </source>
</reference>
<keyword evidence="1" id="KW-0472">Membrane</keyword>
<evidence type="ECO:0000313" key="3">
    <source>
        <dbReference type="Proteomes" id="UP000014480"/>
    </source>
</evidence>
<reference evidence="3" key="1">
    <citation type="journal article" date="2013" name="New Phytol.">
        <title>Comparative genomic and transcriptomic analyses reveal the hemibiotrophic stage shift of Colletotrichum fungi.</title>
        <authorList>
            <person name="Gan P."/>
            <person name="Ikeda K."/>
            <person name="Irieda H."/>
            <person name="Narusaka M."/>
            <person name="O'Connell R.J."/>
            <person name="Narusaka Y."/>
            <person name="Takano Y."/>
            <person name="Kubo Y."/>
            <person name="Shirasu K."/>
        </authorList>
    </citation>
    <scope>NUCLEOTIDE SEQUENCE [LARGE SCALE GENOMIC DNA]</scope>
    <source>
        <strain evidence="3">104-T / ATCC 96160 / CBS 514.97 / LARS 414 / MAFF 240422</strain>
    </source>
</reference>
<feature type="transmembrane region" description="Helical" evidence="1">
    <location>
        <begin position="55"/>
        <end position="73"/>
    </location>
</feature>
<comment type="caution">
    <text evidence="2">The sequence shown here is derived from an EMBL/GenBank/DDBJ whole genome shotgun (WGS) entry which is preliminary data.</text>
</comment>
<dbReference type="Proteomes" id="UP000014480">
    <property type="component" value="Unassembled WGS sequence"/>
</dbReference>